<dbReference type="AlphaFoldDB" id="A0A168B9E8"/>
<keyword evidence="3" id="KW-1185">Reference proteome</keyword>
<sequence length="413" mass="45894">MPIRSGTGVASPESSPLPVSTTKPRTYSSSWQNVMVTIGDLSKLEIHLLDRLVHQRDGSKQFVLGPTFREEHRQRLVFHLFSSRQIVLDAYLAFALSMGDKMQIDASYRYAASALMTLRSFKVTDQFDSASCLLLGWQIFHFVLKLGGKEILSVCSLTLNLIKPHFGPDKTFDSAYLSFLASLVLTETAECLMTTGPPTLRMDHPAVKTHIDGCLGLSTSLLPYMYDLGTLNHALGKASQLLPSDMGHLVLDAGVAETLTDLEARFRDWKPMVPDDFGRMFTSSEVAHMMSQAQFVPTSMLLIIHRLRYPYGVQDGAAAALSALIIGQVETALLITGKVPLCVDLPLIIACIEIDDDLERCQTLQRLSGIGSYSSVFKRRLSAMISVICEATRREPMRYHWYHFGQLLASFPL</sequence>
<comment type="caution">
    <text evidence="2">The sequence shown here is derived from an EMBL/GenBank/DDBJ whole genome shotgun (WGS) entry which is preliminary data.</text>
</comment>
<reference evidence="2 3" key="1">
    <citation type="journal article" date="2016" name="Genome Biol. Evol.">
        <title>Divergent and convergent evolution of fungal pathogenicity.</title>
        <authorList>
            <person name="Shang Y."/>
            <person name="Xiao G."/>
            <person name="Zheng P."/>
            <person name="Cen K."/>
            <person name="Zhan S."/>
            <person name="Wang C."/>
        </authorList>
    </citation>
    <scope>NUCLEOTIDE SEQUENCE [LARGE SCALE GENOMIC DNA]</scope>
    <source>
        <strain evidence="2 3">RCEF 2490</strain>
    </source>
</reference>
<dbReference type="STRING" id="1081109.A0A168B9E8"/>
<feature type="compositionally biased region" description="Polar residues" evidence="1">
    <location>
        <begin position="12"/>
        <end position="25"/>
    </location>
</feature>
<name>A0A168B9E8_9HYPO</name>
<protein>
    <submittedName>
        <fullName evidence="2">Uncharacterized protein</fullName>
    </submittedName>
</protein>
<organism evidence="2 3">
    <name type="scientific">Moelleriella libera RCEF 2490</name>
    <dbReference type="NCBI Taxonomy" id="1081109"/>
    <lineage>
        <taxon>Eukaryota</taxon>
        <taxon>Fungi</taxon>
        <taxon>Dikarya</taxon>
        <taxon>Ascomycota</taxon>
        <taxon>Pezizomycotina</taxon>
        <taxon>Sordariomycetes</taxon>
        <taxon>Hypocreomycetidae</taxon>
        <taxon>Hypocreales</taxon>
        <taxon>Clavicipitaceae</taxon>
        <taxon>Moelleriella</taxon>
    </lineage>
</organism>
<gene>
    <name evidence="2" type="ORF">AAL_05099</name>
</gene>
<dbReference type="Proteomes" id="UP000078544">
    <property type="component" value="Unassembled WGS sequence"/>
</dbReference>
<evidence type="ECO:0000313" key="3">
    <source>
        <dbReference type="Proteomes" id="UP000078544"/>
    </source>
</evidence>
<evidence type="ECO:0000256" key="1">
    <source>
        <dbReference type="SAM" id="MobiDB-lite"/>
    </source>
</evidence>
<accession>A0A168B9E8</accession>
<dbReference type="EMBL" id="AZGY01000010">
    <property type="protein sequence ID" value="KZZ94988.1"/>
    <property type="molecule type" value="Genomic_DNA"/>
</dbReference>
<dbReference type="OrthoDB" id="4137815at2759"/>
<evidence type="ECO:0000313" key="2">
    <source>
        <dbReference type="EMBL" id="KZZ94988.1"/>
    </source>
</evidence>
<proteinExistence type="predicted"/>
<feature type="region of interest" description="Disordered" evidence="1">
    <location>
        <begin position="1"/>
        <end position="25"/>
    </location>
</feature>